<evidence type="ECO:0000313" key="1">
    <source>
        <dbReference type="EMBL" id="AYV84132.1"/>
    </source>
</evidence>
<gene>
    <name evidence="1" type="ORF">Hyperionvirus18_8</name>
</gene>
<reference evidence="1" key="1">
    <citation type="submission" date="2018-10" db="EMBL/GenBank/DDBJ databases">
        <title>Hidden diversity of soil giant viruses.</title>
        <authorList>
            <person name="Schulz F."/>
            <person name="Alteio L."/>
            <person name="Goudeau D."/>
            <person name="Ryan E.M."/>
            <person name="Malmstrom R.R."/>
            <person name="Blanchard J."/>
            <person name="Woyke T."/>
        </authorList>
    </citation>
    <scope>NUCLEOTIDE SEQUENCE</scope>
    <source>
        <strain evidence="1">HYV1</strain>
    </source>
</reference>
<name>A0A3G5AAK5_9VIRU</name>
<accession>A0A3G5AAK5</accession>
<protein>
    <submittedName>
        <fullName evidence="1">Uncharacterized protein</fullName>
    </submittedName>
</protein>
<sequence>MSLIEKRKTWKRETEKINIDTCIKELRDYIDKDPKWIEATKDIDFDKLSTDKLKEKIDLK</sequence>
<dbReference type="EMBL" id="MK072400">
    <property type="protein sequence ID" value="AYV84132.1"/>
    <property type="molecule type" value="Genomic_DNA"/>
</dbReference>
<proteinExistence type="predicted"/>
<organism evidence="1">
    <name type="scientific">Hyperionvirus sp</name>
    <dbReference type="NCBI Taxonomy" id="2487770"/>
    <lineage>
        <taxon>Viruses</taxon>
        <taxon>Varidnaviria</taxon>
        <taxon>Bamfordvirae</taxon>
        <taxon>Nucleocytoviricota</taxon>
        <taxon>Megaviricetes</taxon>
        <taxon>Imitervirales</taxon>
        <taxon>Mimiviridae</taxon>
        <taxon>Klosneuvirinae</taxon>
    </lineage>
</organism>